<evidence type="ECO:0000313" key="4">
    <source>
        <dbReference type="Proteomes" id="UP001180825"/>
    </source>
</evidence>
<dbReference type="PROSITE" id="PS51464">
    <property type="entry name" value="SIS"/>
    <property type="match status" value="2"/>
</dbReference>
<accession>A0ABU2A9P6</accession>
<reference evidence="3 4" key="1">
    <citation type="submission" date="2023-07" db="EMBL/GenBank/DDBJ databases">
        <title>Sorghum-associated microbial communities from plants grown in Nebraska, USA.</title>
        <authorList>
            <person name="Schachtman D."/>
        </authorList>
    </citation>
    <scope>NUCLEOTIDE SEQUENCE [LARGE SCALE GENOMIC DNA]</scope>
    <source>
        <strain evidence="3 4">BE316</strain>
    </source>
</reference>
<dbReference type="EC" id="2.6.1.16" evidence="3"/>
<dbReference type="PANTHER" id="PTHR10937">
    <property type="entry name" value="GLUCOSAMINE--FRUCTOSE-6-PHOSPHATE AMINOTRANSFERASE, ISOMERIZING"/>
    <property type="match status" value="1"/>
</dbReference>
<dbReference type="CDD" id="cd05009">
    <property type="entry name" value="SIS_GlmS_GlmD_2"/>
    <property type="match status" value="1"/>
</dbReference>
<dbReference type="Proteomes" id="UP001180825">
    <property type="component" value="Unassembled WGS sequence"/>
</dbReference>
<evidence type="ECO:0000259" key="2">
    <source>
        <dbReference type="PROSITE" id="PS51464"/>
    </source>
</evidence>
<dbReference type="InterPro" id="IPR001347">
    <property type="entry name" value="SIS_dom"/>
</dbReference>
<evidence type="ECO:0000313" key="3">
    <source>
        <dbReference type="EMBL" id="MDR7333917.1"/>
    </source>
</evidence>
<keyword evidence="4" id="KW-1185">Reference proteome</keyword>
<name>A0ABU2A9P6_9BURK</name>
<keyword evidence="3" id="KW-0808">Transferase</keyword>
<dbReference type="InterPro" id="IPR035466">
    <property type="entry name" value="GlmS/AgaS_SIS"/>
</dbReference>
<gene>
    <name evidence="3" type="ORF">J2X21_003059</name>
</gene>
<dbReference type="Gene3D" id="3.40.50.10490">
    <property type="entry name" value="Glucose-6-phosphate isomerase like protein, domain 1"/>
    <property type="match status" value="2"/>
</dbReference>
<sequence length="344" mass="36078">MSSLMLEEALSAPDAVARQLAADPLSYARLGQALQEQPPAGVLTIARGSSDHAAHYLAYLVMARLGRLVTSLPMSLITLYQSRLHCEGLLSMAFSQSGQSPDLIAPTKFFREGGARTVAFVNAAGSPLAAAAEHVFELHAGPEKSVAATKSYIAQLVAGARVVAAWQQDDALRAALNVLPVALEQASKLDWSAALPVLKDEDRLFVLGRGTGLAVAMEAALKLKETCGIQAEAFSGAEVKHGPMALVRDGYPLLVFAPRGPAQAGLIAIAEEMSTRGGRVLLAAPQGTPCAAGVQMLPLVTTGSEDLDPIALVQSFYPMVEALARARGFNPDVPPNLAKVTKTH</sequence>
<dbReference type="RefSeq" id="WP_310330045.1">
    <property type="nucleotide sequence ID" value="NZ_JAVDXV010000005.1"/>
</dbReference>
<dbReference type="PANTHER" id="PTHR10937:SF8">
    <property type="entry name" value="AMINOTRANSFERASE-RELATED"/>
    <property type="match status" value="1"/>
</dbReference>
<dbReference type="SUPFAM" id="SSF53697">
    <property type="entry name" value="SIS domain"/>
    <property type="match status" value="1"/>
</dbReference>
<evidence type="ECO:0000256" key="1">
    <source>
        <dbReference type="ARBA" id="ARBA00022737"/>
    </source>
</evidence>
<organism evidence="3 4">
    <name type="scientific">Roseateles asaccharophilus</name>
    <dbReference type="NCBI Taxonomy" id="582607"/>
    <lineage>
        <taxon>Bacteria</taxon>
        <taxon>Pseudomonadati</taxon>
        <taxon>Pseudomonadota</taxon>
        <taxon>Betaproteobacteria</taxon>
        <taxon>Burkholderiales</taxon>
        <taxon>Sphaerotilaceae</taxon>
        <taxon>Roseateles</taxon>
    </lineage>
</organism>
<dbReference type="Pfam" id="PF01380">
    <property type="entry name" value="SIS"/>
    <property type="match status" value="2"/>
</dbReference>
<dbReference type="InterPro" id="IPR046348">
    <property type="entry name" value="SIS_dom_sf"/>
</dbReference>
<proteinExistence type="predicted"/>
<dbReference type="CDD" id="cd05008">
    <property type="entry name" value="SIS_GlmS_GlmD_1"/>
    <property type="match status" value="1"/>
</dbReference>
<feature type="domain" description="SIS" evidence="2">
    <location>
        <begin position="30"/>
        <end position="172"/>
    </location>
</feature>
<dbReference type="EMBL" id="JAVDXV010000005">
    <property type="protein sequence ID" value="MDR7333917.1"/>
    <property type="molecule type" value="Genomic_DNA"/>
</dbReference>
<feature type="domain" description="SIS" evidence="2">
    <location>
        <begin position="194"/>
        <end position="334"/>
    </location>
</feature>
<protein>
    <submittedName>
        <fullName evidence="3">Glucosamine--fructose-6-phosphate aminotransferase (Isomerizing)</fullName>
        <ecNumber evidence="3">2.6.1.16</ecNumber>
    </submittedName>
</protein>
<dbReference type="GO" id="GO:0004360">
    <property type="term" value="F:glutamine-fructose-6-phosphate transaminase (isomerizing) activity"/>
    <property type="evidence" value="ECO:0007669"/>
    <property type="project" value="UniProtKB-EC"/>
</dbReference>
<keyword evidence="3" id="KW-0032">Aminotransferase</keyword>
<dbReference type="InterPro" id="IPR035490">
    <property type="entry name" value="GlmS/FrlB_SIS"/>
</dbReference>
<comment type="caution">
    <text evidence="3">The sequence shown here is derived from an EMBL/GenBank/DDBJ whole genome shotgun (WGS) entry which is preliminary data.</text>
</comment>
<keyword evidence="1" id="KW-0677">Repeat</keyword>